<accession>A0ABY6L012</accession>
<evidence type="ECO:0000256" key="3">
    <source>
        <dbReference type="SAM" id="MobiDB-lite"/>
    </source>
</evidence>
<sequence>MWTAVVVLLLCGLGVQAGICNMPMDPGDGGESEVRWYYDLELMDCQDFIYSGSGGNPNRFLSRDDCIASRDLGINSLDSGRLTIPLKMILPIVFLVLSCVILEGVTAAPKLCSLPPVTGMCRGLFRRFHYDSKSKTCQLFIYGGCKGNANNFRTKAQCTKTCGGVTAAPELCSLPPETGMCRGYFPRYHYDPSSNSCRRFIYGGCGGNSNNFQTEAECTKTCGIKDLSVCLELLNSLLSLTATSILADSFHVGPPASKYQMKLKRFPRPKKKGISPWIRATAYANQCRFDVLRSVSDLVQRAPHGVVSAGVTAAPELCSLPPETGLCRGYFPRYHYDPKSNTCRRFIYGGCGGNDNSFETEAECNQDLRSYRMQKHRWIKTGVAYVAVLKKLVVSPGVALSEDETPICRRPPSAGNCKAAIPRFYFDHTTKTCKEFTWGGCDSNGNNFHNHEDCMTACEGNHTPVSRPTTSHTPVSRPTTSHTPVSRPTTSHTSVSPPPPLAPSLCHAPPLATPLCYAPPLATPLCHAPTTSPIPVSRFLSYTPPLATPLCHAPTTSPIPVSRPTTSHTPVSRPTLATPLVLLSAPSHAQTSPCATDEIEVCERPPQTGMCRAYFERFYYDPKTRSCKKFVYGGCDSNGNNFGSVKKCLEACVGNLLWEGLAEASQLLSQFNPPETGSDFTANGETGSDFTANGETGSDFTANGETGSDFTANGETGSDFTANGETGSDFTANGETISWITPRQPKTALSTT</sequence>
<feature type="chain" id="PRO_5047037249" evidence="4">
    <location>
        <begin position="18"/>
        <end position="752"/>
    </location>
</feature>
<dbReference type="CDD" id="cd22638">
    <property type="entry name" value="Kunitz_amblin-like"/>
    <property type="match status" value="1"/>
</dbReference>
<keyword evidence="7" id="KW-1185">Reference proteome</keyword>
<feature type="domain" description="BPTI/Kunitz inhibitor" evidence="5">
    <location>
        <begin position="20"/>
        <end position="66"/>
    </location>
</feature>
<keyword evidence="2" id="KW-0722">Serine protease inhibitor</keyword>
<dbReference type="InterPro" id="IPR050098">
    <property type="entry name" value="TFPI/VKTCI-like"/>
</dbReference>
<dbReference type="CDD" id="cd22593">
    <property type="entry name" value="Kunitz_conkunitzin"/>
    <property type="match status" value="1"/>
</dbReference>
<evidence type="ECO:0000259" key="5">
    <source>
        <dbReference type="PROSITE" id="PS50279"/>
    </source>
</evidence>
<dbReference type="InterPro" id="IPR036880">
    <property type="entry name" value="Kunitz_BPTI_sf"/>
</dbReference>
<feature type="domain" description="BPTI/Kunitz inhibitor" evidence="5">
    <location>
        <begin position="408"/>
        <end position="458"/>
    </location>
</feature>
<reference evidence="6 7" key="1">
    <citation type="submission" date="2022-01" db="EMBL/GenBank/DDBJ databases">
        <title>A chromosomal length assembly of Cordylochernes scorpioides.</title>
        <authorList>
            <person name="Zeh D."/>
            <person name="Zeh J."/>
        </authorList>
    </citation>
    <scope>NUCLEOTIDE SEQUENCE [LARGE SCALE GENOMIC DNA]</scope>
    <source>
        <strain evidence="6">IN4F17</strain>
        <tissue evidence="6">Whole Body</tissue>
    </source>
</reference>
<feature type="domain" description="BPTI/Kunitz inhibitor" evidence="5">
    <location>
        <begin position="602"/>
        <end position="652"/>
    </location>
</feature>
<feature type="region of interest" description="Disordered" evidence="3">
    <location>
        <begin position="674"/>
        <end position="733"/>
    </location>
</feature>
<dbReference type="EMBL" id="CP092873">
    <property type="protein sequence ID" value="UYV74463.1"/>
    <property type="molecule type" value="Genomic_DNA"/>
</dbReference>
<keyword evidence="1" id="KW-0646">Protease inhibitor</keyword>
<organism evidence="6 7">
    <name type="scientific">Cordylochernes scorpioides</name>
    <dbReference type="NCBI Taxonomy" id="51811"/>
    <lineage>
        <taxon>Eukaryota</taxon>
        <taxon>Metazoa</taxon>
        <taxon>Ecdysozoa</taxon>
        <taxon>Arthropoda</taxon>
        <taxon>Chelicerata</taxon>
        <taxon>Arachnida</taxon>
        <taxon>Pseudoscorpiones</taxon>
        <taxon>Cheliferoidea</taxon>
        <taxon>Chernetidae</taxon>
        <taxon>Cordylochernes</taxon>
    </lineage>
</organism>
<feature type="region of interest" description="Disordered" evidence="3">
    <location>
        <begin position="465"/>
        <end position="500"/>
    </location>
</feature>
<gene>
    <name evidence="6" type="ORF">LAZ67_11003613</name>
</gene>
<evidence type="ECO:0000256" key="1">
    <source>
        <dbReference type="ARBA" id="ARBA00022690"/>
    </source>
</evidence>
<dbReference type="SUPFAM" id="SSF57362">
    <property type="entry name" value="BPTI-like"/>
    <property type="match status" value="6"/>
</dbReference>
<dbReference type="Pfam" id="PF00014">
    <property type="entry name" value="Kunitz_BPTI"/>
    <property type="match status" value="6"/>
</dbReference>
<feature type="compositionally biased region" description="Low complexity" evidence="3">
    <location>
        <begin position="465"/>
        <end position="495"/>
    </location>
</feature>
<feature type="domain" description="BPTI/Kunitz inhibitor" evidence="5">
    <location>
        <begin position="172"/>
        <end position="222"/>
    </location>
</feature>
<dbReference type="PROSITE" id="PS50279">
    <property type="entry name" value="BPTI_KUNITZ_2"/>
    <property type="match status" value="6"/>
</dbReference>
<evidence type="ECO:0000313" key="6">
    <source>
        <dbReference type="EMBL" id="UYV74463.1"/>
    </source>
</evidence>
<proteinExistence type="predicted"/>
<dbReference type="PROSITE" id="PS00280">
    <property type="entry name" value="BPTI_KUNITZ_1"/>
    <property type="match status" value="4"/>
</dbReference>
<feature type="domain" description="BPTI/Kunitz inhibitor" evidence="5">
    <location>
        <begin position="318"/>
        <end position="368"/>
    </location>
</feature>
<keyword evidence="4" id="KW-0732">Signal</keyword>
<name>A0ABY6L012_9ARAC</name>
<feature type="domain" description="BPTI/Kunitz inhibitor" evidence="5">
    <location>
        <begin position="112"/>
        <end position="162"/>
    </location>
</feature>
<dbReference type="SMART" id="SM00131">
    <property type="entry name" value="KU"/>
    <property type="match status" value="6"/>
</dbReference>
<dbReference type="InterPro" id="IPR002223">
    <property type="entry name" value="Kunitz_BPTI"/>
</dbReference>
<dbReference type="PRINTS" id="PR00759">
    <property type="entry name" value="BASICPTASE"/>
</dbReference>
<dbReference type="InterPro" id="IPR020901">
    <property type="entry name" value="Prtase_inh_Kunz-CS"/>
</dbReference>
<dbReference type="PANTHER" id="PTHR10083">
    <property type="entry name" value="KUNITZ-TYPE PROTEASE INHIBITOR-RELATED"/>
    <property type="match status" value="1"/>
</dbReference>
<evidence type="ECO:0000256" key="4">
    <source>
        <dbReference type="SAM" id="SignalP"/>
    </source>
</evidence>
<dbReference type="Gene3D" id="4.10.410.10">
    <property type="entry name" value="Pancreatic trypsin inhibitor Kunitz domain"/>
    <property type="match status" value="6"/>
</dbReference>
<feature type="signal peptide" evidence="4">
    <location>
        <begin position="1"/>
        <end position="17"/>
    </location>
</feature>
<evidence type="ECO:0000256" key="2">
    <source>
        <dbReference type="ARBA" id="ARBA00022900"/>
    </source>
</evidence>
<evidence type="ECO:0000313" key="7">
    <source>
        <dbReference type="Proteomes" id="UP001235939"/>
    </source>
</evidence>
<dbReference type="Proteomes" id="UP001235939">
    <property type="component" value="Chromosome 11"/>
</dbReference>
<protein>
    <submittedName>
        <fullName evidence="6">Mig-6</fullName>
    </submittedName>
</protein>
<dbReference type="CDD" id="cd00109">
    <property type="entry name" value="Kunitz-type"/>
    <property type="match status" value="3"/>
</dbReference>